<evidence type="ECO:0000259" key="3">
    <source>
        <dbReference type="SMART" id="SM00852"/>
    </source>
</evidence>
<dbReference type="InterPro" id="IPR001453">
    <property type="entry name" value="MoaB/Mog_dom"/>
</dbReference>
<feature type="domain" description="MoaB/Mog" evidence="3">
    <location>
        <begin position="4"/>
        <end position="171"/>
    </location>
</feature>
<sequence>MIVEIVTTGTELLLGEILNTNAPFLSEQLNELGFDVLYHSTVGDNRVRMTQVFNTALERSDIIITSGGLGPTQGDITKEVTAKLLNRPLFLHEESVTHMTNLLARRNLSMTDSNLRQAMIPEGAQVLANENGTAPGVIVEHDKKIIIHLPGPPHELKAMFEHAVVPYLKSHFNSQGAIVSRILHTYGIGESSLEEKIKEFILSQSNPTIALLARQGEIIVRLTAKATSKNEAQALIDNLENKLRHNIADYIWGQDNDTLEANIGRILTKKQLTVALAESCTGGLITSRITDISGSSDYLIGSIVCYTNRIKTDFVDVTPQIITELGAVSQETACLMATGIRKKFAASIGLGITGIAGPTGATPTKPVGTVFIAIDGPAGIQYQHHVFNGQRTDIKYRISQAALHMLRQYTLSL</sequence>
<dbReference type="Pfam" id="PF02464">
    <property type="entry name" value="CinA"/>
    <property type="match status" value="1"/>
</dbReference>
<feature type="coiled-coil region" evidence="2">
    <location>
        <begin position="222"/>
        <end position="249"/>
    </location>
</feature>
<dbReference type="InterPro" id="IPR036425">
    <property type="entry name" value="MoaB/Mog-like_dom_sf"/>
</dbReference>
<dbReference type="Gene3D" id="3.40.980.10">
    <property type="entry name" value="MoaB/Mog-like domain"/>
    <property type="match status" value="1"/>
</dbReference>
<dbReference type="OrthoDB" id="9801454at2"/>
<keyword evidence="5" id="KW-1185">Reference proteome</keyword>
<keyword evidence="2" id="KW-0175">Coiled coil</keyword>
<reference evidence="5" key="1">
    <citation type="submission" date="2016-10" db="EMBL/GenBank/DDBJ databases">
        <authorList>
            <person name="Varghese N."/>
            <person name="Submissions S."/>
        </authorList>
    </citation>
    <scope>NUCLEOTIDE SEQUENCE [LARGE SCALE GENOMIC DNA]</scope>
    <source>
        <strain evidence="5">DSM 13327</strain>
    </source>
</reference>
<dbReference type="PANTHER" id="PTHR13939">
    <property type="entry name" value="NICOTINAMIDE-NUCLEOTIDE AMIDOHYDROLASE PNCC"/>
    <property type="match status" value="1"/>
</dbReference>
<dbReference type="NCBIfam" id="TIGR00199">
    <property type="entry name" value="PncC_domain"/>
    <property type="match status" value="1"/>
</dbReference>
<evidence type="ECO:0000313" key="4">
    <source>
        <dbReference type="EMBL" id="SFL39204.1"/>
    </source>
</evidence>
<gene>
    <name evidence="1" type="primary">cinA</name>
    <name evidence="4" type="ORF">SAMN04490355_100385</name>
</gene>
<dbReference type="NCBIfam" id="NF001813">
    <property type="entry name" value="PRK00549.1"/>
    <property type="match status" value="1"/>
</dbReference>
<dbReference type="InterPro" id="IPR036653">
    <property type="entry name" value="CinA-like_C"/>
</dbReference>
<dbReference type="Gene3D" id="3.30.70.2860">
    <property type="match status" value="1"/>
</dbReference>
<dbReference type="Pfam" id="PF18146">
    <property type="entry name" value="CinA_KH"/>
    <property type="match status" value="1"/>
</dbReference>
<dbReference type="InterPro" id="IPR008135">
    <property type="entry name" value="Competence-induced_CinA"/>
</dbReference>
<protein>
    <recommendedName>
        <fullName evidence="1">Putative competence-damage inducible protein</fullName>
    </recommendedName>
</protein>
<proteinExistence type="inferred from homology"/>
<dbReference type="PANTHER" id="PTHR13939:SF0">
    <property type="entry name" value="NMN AMIDOHYDROLASE-LIKE PROTEIN YFAY"/>
    <property type="match status" value="1"/>
</dbReference>
<dbReference type="Pfam" id="PF00994">
    <property type="entry name" value="MoCF_biosynth"/>
    <property type="match status" value="1"/>
</dbReference>
<evidence type="ECO:0000256" key="1">
    <source>
        <dbReference type="HAMAP-Rule" id="MF_00226"/>
    </source>
</evidence>
<comment type="similarity">
    <text evidence="1">Belongs to the CinA family.</text>
</comment>
<dbReference type="Gene3D" id="3.90.950.20">
    <property type="entry name" value="CinA-like"/>
    <property type="match status" value="1"/>
</dbReference>
<dbReference type="InterPro" id="IPR008136">
    <property type="entry name" value="CinA_C"/>
</dbReference>
<dbReference type="STRING" id="1123291.SAMN04490355_100385"/>
<dbReference type="NCBIfam" id="TIGR00177">
    <property type="entry name" value="molyb_syn"/>
    <property type="match status" value="1"/>
</dbReference>
<evidence type="ECO:0000313" key="5">
    <source>
        <dbReference type="Proteomes" id="UP000199520"/>
    </source>
</evidence>
<dbReference type="AlphaFoldDB" id="A0A1I4HAG4"/>
<dbReference type="SUPFAM" id="SSF53218">
    <property type="entry name" value="Molybdenum cofactor biosynthesis proteins"/>
    <property type="match status" value="1"/>
</dbReference>
<dbReference type="PIRSF" id="PIRSF006728">
    <property type="entry name" value="CinA"/>
    <property type="match status" value="1"/>
</dbReference>
<name>A0A1I4HAG4_9FIRM</name>
<dbReference type="SMART" id="SM00852">
    <property type="entry name" value="MoCF_biosynth"/>
    <property type="match status" value="1"/>
</dbReference>
<dbReference type="InterPro" id="IPR041424">
    <property type="entry name" value="CinA_KH"/>
</dbReference>
<dbReference type="NCBIfam" id="TIGR00200">
    <property type="entry name" value="cinA_nterm"/>
    <property type="match status" value="1"/>
</dbReference>
<organism evidence="4 5">
    <name type="scientific">Pelosinus propionicus DSM 13327</name>
    <dbReference type="NCBI Taxonomy" id="1123291"/>
    <lineage>
        <taxon>Bacteria</taxon>
        <taxon>Bacillati</taxon>
        <taxon>Bacillota</taxon>
        <taxon>Negativicutes</taxon>
        <taxon>Selenomonadales</taxon>
        <taxon>Sporomusaceae</taxon>
        <taxon>Pelosinus</taxon>
    </lineage>
</organism>
<dbReference type="CDD" id="cd00885">
    <property type="entry name" value="cinA"/>
    <property type="match status" value="1"/>
</dbReference>
<accession>A0A1I4HAG4</accession>
<dbReference type="SUPFAM" id="SSF142433">
    <property type="entry name" value="CinA-like"/>
    <property type="match status" value="1"/>
</dbReference>
<dbReference type="HAMAP" id="MF_00226_B">
    <property type="entry name" value="CinA_B"/>
    <property type="match status" value="1"/>
</dbReference>
<dbReference type="Proteomes" id="UP000199520">
    <property type="component" value="Unassembled WGS sequence"/>
</dbReference>
<dbReference type="InterPro" id="IPR050101">
    <property type="entry name" value="CinA"/>
</dbReference>
<evidence type="ECO:0000256" key="2">
    <source>
        <dbReference type="SAM" id="Coils"/>
    </source>
</evidence>
<dbReference type="RefSeq" id="WP_090932528.1">
    <property type="nucleotide sequence ID" value="NZ_FOTS01000003.1"/>
</dbReference>
<dbReference type="EMBL" id="FOTS01000003">
    <property type="protein sequence ID" value="SFL39204.1"/>
    <property type="molecule type" value="Genomic_DNA"/>
</dbReference>